<evidence type="ECO:0000313" key="2">
    <source>
        <dbReference type="EMBL" id="GAH75830.1"/>
    </source>
</evidence>
<keyword evidence="1" id="KW-0472">Membrane</keyword>
<sequence>MDLKEELANKTTRKEFIRKSTYAAAGISLGVGAIGAPALGSVLGANDKIRVGFIGVGNRGTQLLTMFMTNDDVEVAALSDVYEPYMDRDYSKVSKRFIAEVGGRIP</sequence>
<evidence type="ECO:0008006" key="3">
    <source>
        <dbReference type="Google" id="ProtNLM"/>
    </source>
</evidence>
<reference evidence="2" key="1">
    <citation type="journal article" date="2014" name="Front. Microbiol.">
        <title>High frequency of phylogenetically diverse reductive dehalogenase-homologous genes in deep subseafloor sedimentary metagenomes.</title>
        <authorList>
            <person name="Kawai M."/>
            <person name="Futagami T."/>
            <person name="Toyoda A."/>
            <person name="Takaki Y."/>
            <person name="Nishi S."/>
            <person name="Hori S."/>
            <person name="Arai W."/>
            <person name="Tsubouchi T."/>
            <person name="Morono Y."/>
            <person name="Uchiyama I."/>
            <person name="Ito T."/>
            <person name="Fujiyama A."/>
            <person name="Inagaki F."/>
            <person name="Takami H."/>
        </authorList>
    </citation>
    <scope>NUCLEOTIDE SEQUENCE</scope>
    <source>
        <strain evidence="2">Expedition CK06-06</strain>
    </source>
</reference>
<evidence type="ECO:0000256" key="1">
    <source>
        <dbReference type="SAM" id="Phobius"/>
    </source>
</evidence>
<proteinExistence type="predicted"/>
<gene>
    <name evidence="2" type="ORF">S03H2_44280</name>
</gene>
<dbReference type="InterPro" id="IPR036291">
    <property type="entry name" value="NAD(P)-bd_dom_sf"/>
</dbReference>
<feature type="transmembrane region" description="Helical" evidence="1">
    <location>
        <begin position="21"/>
        <end position="43"/>
    </location>
</feature>
<keyword evidence="1" id="KW-0812">Transmembrane</keyword>
<dbReference type="AlphaFoldDB" id="X1J2T2"/>
<feature type="non-terminal residue" evidence="2">
    <location>
        <position position="106"/>
    </location>
</feature>
<dbReference type="EMBL" id="BARU01027677">
    <property type="protein sequence ID" value="GAH75830.1"/>
    <property type="molecule type" value="Genomic_DNA"/>
</dbReference>
<comment type="caution">
    <text evidence="2">The sequence shown here is derived from an EMBL/GenBank/DDBJ whole genome shotgun (WGS) entry which is preliminary data.</text>
</comment>
<name>X1J2T2_9ZZZZ</name>
<keyword evidence="1" id="KW-1133">Transmembrane helix</keyword>
<dbReference type="Gene3D" id="3.40.50.720">
    <property type="entry name" value="NAD(P)-binding Rossmann-like Domain"/>
    <property type="match status" value="1"/>
</dbReference>
<protein>
    <recommendedName>
        <fullName evidence="3">Gfo/Idh/MocA-like oxidoreductase N-terminal domain-containing protein</fullName>
    </recommendedName>
</protein>
<accession>X1J2T2</accession>
<dbReference type="SUPFAM" id="SSF51735">
    <property type="entry name" value="NAD(P)-binding Rossmann-fold domains"/>
    <property type="match status" value="1"/>
</dbReference>
<organism evidence="2">
    <name type="scientific">marine sediment metagenome</name>
    <dbReference type="NCBI Taxonomy" id="412755"/>
    <lineage>
        <taxon>unclassified sequences</taxon>
        <taxon>metagenomes</taxon>
        <taxon>ecological metagenomes</taxon>
    </lineage>
</organism>